<feature type="domain" description="Ig-like" evidence="8">
    <location>
        <begin position="766"/>
        <end position="859"/>
    </location>
</feature>
<dbReference type="InterPro" id="IPR036179">
    <property type="entry name" value="Ig-like_dom_sf"/>
</dbReference>
<dbReference type="Pfam" id="PF05986">
    <property type="entry name" value="ADAMTS_spacer1"/>
    <property type="match status" value="1"/>
</dbReference>
<dbReference type="Pfam" id="PF13927">
    <property type="entry name" value="Ig_3"/>
    <property type="match status" value="1"/>
</dbReference>
<name>A0A8T0BFM4_SILME</name>
<dbReference type="InterPro" id="IPR003599">
    <property type="entry name" value="Ig_sub"/>
</dbReference>
<dbReference type="PANTHER" id="PTHR13723:SF281">
    <property type="entry name" value="PAPILIN"/>
    <property type="match status" value="1"/>
</dbReference>
<evidence type="ECO:0000259" key="9">
    <source>
        <dbReference type="PROSITE" id="PS50900"/>
    </source>
</evidence>
<evidence type="ECO:0000256" key="2">
    <source>
        <dbReference type="ARBA" id="ARBA00022525"/>
    </source>
</evidence>
<feature type="signal peptide" evidence="7">
    <location>
        <begin position="1"/>
        <end position="19"/>
    </location>
</feature>
<dbReference type="CDD" id="cd00096">
    <property type="entry name" value="Ig"/>
    <property type="match status" value="1"/>
</dbReference>
<comment type="subcellular location">
    <subcellularLocation>
        <location evidence="1">Secreted</location>
    </subcellularLocation>
</comment>
<dbReference type="GO" id="GO:0031012">
    <property type="term" value="C:extracellular matrix"/>
    <property type="evidence" value="ECO:0007669"/>
    <property type="project" value="TreeGrafter"/>
</dbReference>
<evidence type="ECO:0000313" key="11">
    <source>
        <dbReference type="Proteomes" id="UP000606274"/>
    </source>
</evidence>
<dbReference type="InterPro" id="IPR010909">
    <property type="entry name" value="PLAC"/>
</dbReference>
<dbReference type="InterPro" id="IPR036383">
    <property type="entry name" value="TSP1_rpt_sf"/>
</dbReference>
<keyword evidence="5 6" id="KW-1015">Disulfide bond</keyword>
<feature type="disulfide bond" evidence="6">
    <location>
        <begin position="35"/>
        <end position="71"/>
    </location>
</feature>
<dbReference type="InterPro" id="IPR013106">
    <property type="entry name" value="Ig_V-set"/>
</dbReference>
<dbReference type="SMART" id="SM00209">
    <property type="entry name" value="TSP1"/>
    <property type="match status" value="5"/>
</dbReference>
<keyword evidence="11" id="KW-1185">Reference proteome</keyword>
<dbReference type="PANTHER" id="PTHR13723">
    <property type="entry name" value="ADAMTS A DISINTEGRIN AND METALLOPROTEASE WITH THROMBOSPONDIN MOTIFS PROTEASE"/>
    <property type="match status" value="1"/>
</dbReference>
<comment type="caution">
    <text evidence="10">The sequence shown here is derived from an EMBL/GenBank/DDBJ whole genome shotgun (WGS) entry which is preliminary data.</text>
</comment>
<dbReference type="InterPro" id="IPR003598">
    <property type="entry name" value="Ig_sub2"/>
</dbReference>
<dbReference type="Pfam" id="PF00014">
    <property type="entry name" value="Kunitz_BPTI"/>
    <property type="match status" value="1"/>
</dbReference>
<dbReference type="EMBL" id="JABFDY010000008">
    <property type="protein sequence ID" value="KAF7704647.1"/>
    <property type="molecule type" value="Genomic_DNA"/>
</dbReference>
<evidence type="ECO:0000259" key="8">
    <source>
        <dbReference type="PROSITE" id="PS50835"/>
    </source>
</evidence>
<dbReference type="SMART" id="SM00408">
    <property type="entry name" value="IGc2"/>
    <property type="match status" value="3"/>
</dbReference>
<dbReference type="Pfam" id="PF00090">
    <property type="entry name" value="TSP_1"/>
    <property type="match status" value="1"/>
</dbReference>
<accession>A0A8T0BFM4</accession>
<dbReference type="InterPro" id="IPR036880">
    <property type="entry name" value="Kunitz_BPTI_sf"/>
</dbReference>
<dbReference type="Pfam" id="PF19236">
    <property type="entry name" value="ADAMTS_CR_3"/>
    <property type="match status" value="1"/>
</dbReference>
<sequence>MKLLLAVASMQMLLAPVFMVPSADYWGEWGPYGECSRSCGIGVTMRTRQCVSQRTDGGRSCVGPDKSYRTCNIQDCPEGSRDFREEQCAQFDGSDFHGKHYKWLAYYGAENQCELNCIPKGENFYFRHRSSVVDGTSCHPGKSDICVEGVCRRLGCDSMLDSGQQEDACLQCGGNGQTCNFIRNTFSMRDLPKGYNQMFIIPVGATSIRIVETVPTRNYLAIKNLRGEYYLNGHWVIEFSGSTPIAGTMLYYQRGTEGEMSPETITGRGPTTEPLVIELITQELNQGIEYEYYLPISHPIEGHYWSYGSWSACSKECGSGYQSRLVFCTIDNEAYPDYLCASLPRPLNNRTCNEQQCPLTRRMAYVYRPQIWTPKETRHVYVQVYSWKVGEWNQCSVTCGGGTQGRRVECMSHDASGKRLVEESLCEVYTPRPASQQTCNMQHCAQYSVSSWSQCSVTCGSGEQTREVMCVGSTGSNRVADYMCASLPKPLSTQICEMPACITRIGWHIGDWGLCSKSCSSGLRERQVICSDSQRNIYGVEHCNAFPKPSTVEKCNIQPCYSPQAVPSMQDTRGYDNTIFGFYPYNPEETTTVLQRDVSYCHQTAFGCCHDGVTPATGPHGQGCYQTSSCTHTRYGCCQDSVTQAHGPNKEGCPEYVPSVPTTEQEVCSRSKYGCCFDGVASARGTNGEGCPISPGRAQRPPCDLPQAVGLCDEWTARYYYDPASSRCVHFWCQHVSAFPSSLGAVGGAQASTRDVQSSSPNNSWPAVGVSIDKSDPSTVEGIVGQWVVLPCKVNPPPSSTVTVEWRKDGVLLDPSRRIQQPNGSLLMGPVRINDSGWLLCVATRDRERDHRYIYLSVSEPKDGDSRPDSADFIFPPRFSIDRSGATLVNSRAGHIARLHCTVLPTSAANSVIIQWTKNGAVLNTLRHSQHSDGTLVINNLTSDDSGVYTCTASSTQQQEQLQIQLKVSGDLKITIAPSDIQASQGSVVRLPCVASGDSVNIAWSRNGVPVRPDGQRVQVSADGTMTIYNVKPVDEGSYTCNAYSGTHAVSATAEIRVIKDNYGDQILPPDCVDEPESANCLLIVSARLCGHKYYSSFCCASCYNYSIGKGRPGRHG</sequence>
<dbReference type="SMART" id="SM00406">
    <property type="entry name" value="IGv"/>
    <property type="match status" value="2"/>
</dbReference>
<protein>
    <recommendedName>
        <fullName evidence="12">Papilin</fullName>
    </recommendedName>
</protein>
<dbReference type="InterPro" id="IPR050439">
    <property type="entry name" value="ADAMTS_ADAMTS-like"/>
</dbReference>
<feature type="disulfide bond" evidence="6">
    <location>
        <begin position="39"/>
        <end position="76"/>
    </location>
</feature>
<dbReference type="InterPro" id="IPR013098">
    <property type="entry name" value="Ig_I-set"/>
</dbReference>
<dbReference type="Gene3D" id="2.60.40.10">
    <property type="entry name" value="Immunoglobulins"/>
    <property type="match status" value="3"/>
</dbReference>
<reference evidence="10" key="1">
    <citation type="submission" date="2020-08" db="EMBL/GenBank/DDBJ databases">
        <title>Chromosome-level assembly of Southern catfish (Silurus meridionalis) provides insights into visual adaptation to the nocturnal and benthic lifestyles.</title>
        <authorList>
            <person name="Zhang Y."/>
            <person name="Wang D."/>
            <person name="Peng Z."/>
        </authorList>
    </citation>
    <scope>NUCLEOTIDE SEQUENCE</scope>
    <source>
        <strain evidence="10">SWU-2019-XX</strain>
        <tissue evidence="10">Muscle</tissue>
    </source>
</reference>
<dbReference type="Gene3D" id="2.60.120.830">
    <property type="match status" value="1"/>
</dbReference>
<dbReference type="GO" id="GO:0005576">
    <property type="term" value="C:extracellular region"/>
    <property type="evidence" value="ECO:0007669"/>
    <property type="project" value="UniProtKB-SubCell"/>
</dbReference>
<dbReference type="Pfam" id="PF19030">
    <property type="entry name" value="TSP1_ADAMTS"/>
    <property type="match status" value="4"/>
</dbReference>
<gene>
    <name evidence="10" type="ORF">HF521_021719</name>
</gene>
<dbReference type="InterPro" id="IPR013783">
    <property type="entry name" value="Ig-like_fold"/>
</dbReference>
<keyword evidence="2" id="KW-0964">Secreted</keyword>
<proteinExistence type="predicted"/>
<dbReference type="GO" id="GO:0004867">
    <property type="term" value="F:serine-type endopeptidase inhibitor activity"/>
    <property type="evidence" value="ECO:0007669"/>
    <property type="project" value="InterPro"/>
</dbReference>
<feature type="disulfide bond" evidence="6">
    <location>
        <begin position="50"/>
        <end position="61"/>
    </location>
</feature>
<feature type="domain" description="PLAC" evidence="9">
    <location>
        <begin position="1068"/>
        <end position="1107"/>
    </location>
</feature>
<dbReference type="FunFam" id="2.60.120.830:FF:000001">
    <property type="entry name" value="A disintegrin and metalloproteinase with thrombospondin motifs 1"/>
    <property type="match status" value="1"/>
</dbReference>
<evidence type="ECO:0000256" key="5">
    <source>
        <dbReference type="ARBA" id="ARBA00023157"/>
    </source>
</evidence>
<dbReference type="PRINTS" id="PR01857">
    <property type="entry name" value="ADAMTSFAMILY"/>
</dbReference>
<dbReference type="InterPro" id="IPR010294">
    <property type="entry name" value="ADAMTS_spacer1"/>
</dbReference>
<evidence type="ECO:0000256" key="3">
    <source>
        <dbReference type="ARBA" id="ARBA00022729"/>
    </source>
</evidence>
<feature type="domain" description="Ig-like" evidence="8">
    <location>
        <begin position="877"/>
        <end position="969"/>
    </location>
</feature>
<feature type="domain" description="Ig-like" evidence="8">
    <location>
        <begin position="972"/>
        <end position="1057"/>
    </location>
</feature>
<dbReference type="PROSITE" id="PS50835">
    <property type="entry name" value="IG_LIKE"/>
    <property type="match status" value="3"/>
</dbReference>
<feature type="chain" id="PRO_5035761388" description="Papilin" evidence="7">
    <location>
        <begin position="20"/>
        <end position="1117"/>
    </location>
</feature>
<evidence type="ECO:0008006" key="12">
    <source>
        <dbReference type="Google" id="ProtNLM"/>
    </source>
</evidence>
<evidence type="ECO:0000256" key="4">
    <source>
        <dbReference type="ARBA" id="ARBA00022737"/>
    </source>
</evidence>
<evidence type="ECO:0000313" key="10">
    <source>
        <dbReference type="EMBL" id="KAF7704647.1"/>
    </source>
</evidence>
<dbReference type="InterPro" id="IPR002223">
    <property type="entry name" value="Kunitz_BPTI"/>
</dbReference>
<dbReference type="GO" id="GO:0004222">
    <property type="term" value="F:metalloendopeptidase activity"/>
    <property type="evidence" value="ECO:0007669"/>
    <property type="project" value="TreeGrafter"/>
</dbReference>
<dbReference type="PROSITE" id="PS50092">
    <property type="entry name" value="TSP1"/>
    <property type="match status" value="5"/>
</dbReference>
<dbReference type="Gene3D" id="2.20.100.10">
    <property type="entry name" value="Thrombospondin type-1 (TSP1) repeat"/>
    <property type="match status" value="5"/>
</dbReference>
<dbReference type="PROSITE" id="PS50900">
    <property type="entry name" value="PLAC"/>
    <property type="match status" value="1"/>
</dbReference>
<keyword evidence="3 7" id="KW-0732">Signal</keyword>
<dbReference type="AlphaFoldDB" id="A0A8T0BFM4"/>
<dbReference type="InterPro" id="IPR013273">
    <property type="entry name" value="ADAMTS/ADAMTS-like"/>
</dbReference>
<dbReference type="SUPFAM" id="SSF82895">
    <property type="entry name" value="TSP-1 type 1 repeat"/>
    <property type="match status" value="5"/>
</dbReference>
<dbReference type="GO" id="GO:0006508">
    <property type="term" value="P:proteolysis"/>
    <property type="evidence" value="ECO:0007669"/>
    <property type="project" value="TreeGrafter"/>
</dbReference>
<evidence type="ECO:0000256" key="6">
    <source>
        <dbReference type="PIRSR" id="PIRSR613273-3"/>
    </source>
</evidence>
<evidence type="ECO:0000256" key="1">
    <source>
        <dbReference type="ARBA" id="ARBA00004613"/>
    </source>
</evidence>
<dbReference type="Proteomes" id="UP000606274">
    <property type="component" value="Unassembled WGS sequence"/>
</dbReference>
<dbReference type="InterPro" id="IPR000884">
    <property type="entry name" value="TSP1_rpt"/>
</dbReference>
<organism evidence="10 11">
    <name type="scientific">Silurus meridionalis</name>
    <name type="common">Southern catfish</name>
    <name type="synonym">Silurus soldatovi meridionalis</name>
    <dbReference type="NCBI Taxonomy" id="175797"/>
    <lineage>
        <taxon>Eukaryota</taxon>
        <taxon>Metazoa</taxon>
        <taxon>Chordata</taxon>
        <taxon>Craniata</taxon>
        <taxon>Vertebrata</taxon>
        <taxon>Euteleostomi</taxon>
        <taxon>Actinopterygii</taxon>
        <taxon>Neopterygii</taxon>
        <taxon>Teleostei</taxon>
        <taxon>Ostariophysi</taxon>
        <taxon>Siluriformes</taxon>
        <taxon>Siluridae</taxon>
        <taxon>Silurus</taxon>
    </lineage>
</organism>
<dbReference type="Pfam" id="PF07679">
    <property type="entry name" value="I-set"/>
    <property type="match status" value="1"/>
</dbReference>
<dbReference type="FunFam" id="2.20.100.10:FF:000001">
    <property type="entry name" value="semaphorin-5A isoform X1"/>
    <property type="match status" value="1"/>
</dbReference>
<evidence type="ECO:0000256" key="7">
    <source>
        <dbReference type="SAM" id="SignalP"/>
    </source>
</evidence>
<dbReference type="Pfam" id="PF08686">
    <property type="entry name" value="PLAC"/>
    <property type="match status" value="1"/>
</dbReference>
<dbReference type="Gene3D" id="4.10.410.10">
    <property type="entry name" value="Pancreatic trypsin inhibitor Kunitz domain"/>
    <property type="match status" value="1"/>
</dbReference>
<dbReference type="SUPFAM" id="SSF57362">
    <property type="entry name" value="BPTI-like"/>
    <property type="match status" value="1"/>
</dbReference>
<dbReference type="SMART" id="SM00409">
    <property type="entry name" value="IG"/>
    <property type="match status" value="3"/>
</dbReference>
<dbReference type="GO" id="GO:0030198">
    <property type="term" value="P:extracellular matrix organization"/>
    <property type="evidence" value="ECO:0007669"/>
    <property type="project" value="InterPro"/>
</dbReference>
<dbReference type="InterPro" id="IPR007110">
    <property type="entry name" value="Ig-like_dom"/>
</dbReference>
<keyword evidence="4" id="KW-0677">Repeat</keyword>
<dbReference type="SUPFAM" id="SSF48726">
    <property type="entry name" value="Immunoglobulin"/>
    <property type="match status" value="3"/>
</dbReference>
<dbReference type="FunFam" id="2.20.100.10:FF:000005">
    <property type="entry name" value="ADAM metallopeptidase with thrombospondin type 1 motif 9"/>
    <property type="match status" value="4"/>
</dbReference>
<dbReference type="InterPro" id="IPR045371">
    <property type="entry name" value="ADAMTS_CR_3"/>
</dbReference>